<gene>
    <name evidence="1" type="ORF">UFOVP654_2</name>
</gene>
<name>A0A6J5N687_9CAUD</name>
<dbReference type="EMBL" id="LR796614">
    <property type="protein sequence ID" value="CAB4154423.1"/>
    <property type="molecule type" value="Genomic_DNA"/>
</dbReference>
<protein>
    <submittedName>
        <fullName evidence="1">Uncharacterized protein</fullName>
    </submittedName>
</protein>
<accession>A0A6J5N687</accession>
<proteinExistence type="predicted"/>
<evidence type="ECO:0000313" key="1">
    <source>
        <dbReference type="EMBL" id="CAB4154423.1"/>
    </source>
</evidence>
<reference evidence="1" key="1">
    <citation type="submission" date="2020-04" db="EMBL/GenBank/DDBJ databases">
        <authorList>
            <person name="Chiriac C."/>
            <person name="Salcher M."/>
            <person name="Ghai R."/>
            <person name="Kavagutti S V."/>
        </authorList>
    </citation>
    <scope>NUCLEOTIDE SEQUENCE</scope>
</reference>
<sequence>MFDHLIEFEPDVFYNSSEHILDTDEVTPAQALDAKIKTKDWLAELGAIDSDTIITQLDKDAARSTFANLITNAPAQITHTSIAEVKTPEAVQHIVGMLTAYDWEFIHQAQQLRGYAVAQLVEETKNPSANIRLKALGLLGKVTEIGLFTDKIEVKKEALTDNELDQRIKDKLSKFMGVVDIQEVTDVLDKQSHDAG</sequence>
<organism evidence="1">
    <name type="scientific">uncultured Caudovirales phage</name>
    <dbReference type="NCBI Taxonomy" id="2100421"/>
    <lineage>
        <taxon>Viruses</taxon>
        <taxon>Duplodnaviria</taxon>
        <taxon>Heunggongvirae</taxon>
        <taxon>Uroviricota</taxon>
        <taxon>Caudoviricetes</taxon>
        <taxon>Peduoviridae</taxon>
        <taxon>Maltschvirus</taxon>
        <taxon>Maltschvirus maltsch</taxon>
    </lineage>
</organism>